<dbReference type="Gene3D" id="3.30.450.20">
    <property type="entry name" value="PAS domain"/>
    <property type="match status" value="2"/>
</dbReference>
<dbReference type="SUPFAM" id="SSF55785">
    <property type="entry name" value="PYP-like sensor domain (PAS domain)"/>
    <property type="match status" value="2"/>
</dbReference>
<dbReference type="CDD" id="cd01949">
    <property type="entry name" value="GGDEF"/>
    <property type="match status" value="1"/>
</dbReference>
<dbReference type="PANTHER" id="PTHR44757">
    <property type="entry name" value="DIGUANYLATE CYCLASE DGCP"/>
    <property type="match status" value="1"/>
</dbReference>
<dbReference type="PROSITE" id="PS50112">
    <property type="entry name" value="PAS"/>
    <property type="match status" value="1"/>
</dbReference>
<dbReference type="Pfam" id="PF13188">
    <property type="entry name" value="PAS_8"/>
    <property type="match status" value="1"/>
</dbReference>
<dbReference type="Pfam" id="PF08448">
    <property type="entry name" value="PAS_4"/>
    <property type="match status" value="1"/>
</dbReference>
<protein>
    <submittedName>
        <fullName evidence="3">Bacteriophytochrome cph2</fullName>
    </submittedName>
</protein>
<dbReference type="OrthoDB" id="9812260at2"/>
<dbReference type="InterPro" id="IPR000700">
    <property type="entry name" value="PAS-assoc_C"/>
</dbReference>
<evidence type="ECO:0000313" key="3">
    <source>
        <dbReference type="EMBL" id="SPY27262.1"/>
    </source>
</evidence>
<dbReference type="Pfam" id="PF00990">
    <property type="entry name" value="GGDEF"/>
    <property type="match status" value="1"/>
</dbReference>
<reference evidence="3 4" key="1">
    <citation type="submission" date="2018-06" db="EMBL/GenBank/DDBJ databases">
        <authorList>
            <consortium name="Pathogen Informatics"/>
            <person name="Doyle S."/>
        </authorList>
    </citation>
    <scope>NUCLEOTIDE SEQUENCE [LARGE SCALE GENOMIC DNA]</scope>
    <source>
        <strain evidence="3 4">NCTC11647</strain>
    </source>
</reference>
<dbReference type="InterPro" id="IPR043128">
    <property type="entry name" value="Rev_trsase/Diguanyl_cyclase"/>
</dbReference>
<dbReference type="SMART" id="SM00091">
    <property type="entry name" value="PAS"/>
    <property type="match status" value="3"/>
</dbReference>
<dbReference type="AlphaFoldDB" id="A0A2T3QH92"/>
<evidence type="ECO:0000256" key="2">
    <source>
        <dbReference type="SAM" id="Phobius"/>
    </source>
</evidence>
<dbReference type="Gene3D" id="3.30.70.270">
    <property type="match status" value="1"/>
</dbReference>
<dbReference type="PROSITE" id="PS50113">
    <property type="entry name" value="PAC"/>
    <property type="match status" value="2"/>
</dbReference>
<dbReference type="RefSeq" id="WP_005301273.1">
    <property type="nucleotide sequence ID" value="NZ_PYOG01000020.1"/>
</dbReference>
<dbReference type="EMBL" id="UATL01000001">
    <property type="protein sequence ID" value="SPY27262.1"/>
    <property type="molecule type" value="Genomic_DNA"/>
</dbReference>
<dbReference type="InterPro" id="IPR013656">
    <property type="entry name" value="PAS_4"/>
</dbReference>
<name>A0A2T3QH92_PHODM</name>
<dbReference type="SUPFAM" id="SSF55073">
    <property type="entry name" value="Nucleotide cyclase"/>
    <property type="match status" value="1"/>
</dbReference>
<dbReference type="InterPro" id="IPR029787">
    <property type="entry name" value="Nucleotide_cyclase"/>
</dbReference>
<feature type="transmembrane region" description="Helical" evidence="2">
    <location>
        <begin position="34"/>
        <end position="54"/>
    </location>
</feature>
<dbReference type="InterPro" id="IPR000160">
    <property type="entry name" value="GGDEF_dom"/>
</dbReference>
<dbReference type="NCBIfam" id="TIGR00254">
    <property type="entry name" value="GGDEF"/>
    <property type="match status" value="1"/>
</dbReference>
<keyword evidence="2" id="KW-0472">Membrane</keyword>
<keyword evidence="2" id="KW-0812">Transmembrane</keyword>
<evidence type="ECO:0000313" key="4">
    <source>
        <dbReference type="Proteomes" id="UP000251647"/>
    </source>
</evidence>
<dbReference type="CDD" id="cd00130">
    <property type="entry name" value="PAS"/>
    <property type="match status" value="1"/>
</dbReference>
<sequence length="603" mass="68701">MGRYLLLLTALVSLVLATMSFLLTDETMAEFATLIVVFCIVFGGVFVLLLIYSIDSLSLEKTHQILAKMPFPVALVRLKDGQLLYCNKACRELLSIRKIGDSYLYPEYISSATVCDFLQTFHGQNSFQQWSESVPMPGNKSLSLDITGKRIRYHWYPTWMLFISKTPQNNSSENQLAQEQLMFQSVLNSLSELVYFQDPQGRIMGSNKAFDRFWQGRIEEGVLDYQQDHEHSLGTNSIHWWTTNPEGSSRLLETNQTSLINAKGDVMGTLNISHDVTEWHEMQESLRTEIERREETEQTLAQQNNLLDTIINSSTDPIGLVNQYWVYIGCNELFAQSLGYTKETLLGKSAEEVISSDKWEMFRQSDREVMELGRSTKTEDCVLKNDGTLVWYEVQKSPFIDPTDGARGMLIIARDVTERKKAEQQLADAIMELQALSFIDGLTRIANRRSFDDSLHRMWHSHIRLQQPLTLIFCDIDYFKAFNDSYGHQIGDTVLREVAAVLSSVIQRETDEVARYGGEEFAILLPTTDSKGGEYVAKKLQKALALRAQEVPFCDIPTTLTLSIGITTVIPQPNEGFQHFLEQADKALYQAKAAGRNCYRHFQ</sequence>
<comment type="cofactor">
    <cofactor evidence="1">
        <name>Mg(2+)</name>
        <dbReference type="ChEBI" id="CHEBI:18420"/>
    </cofactor>
</comment>
<proteinExistence type="predicted"/>
<dbReference type="PANTHER" id="PTHR44757:SF2">
    <property type="entry name" value="BIOFILM ARCHITECTURE MAINTENANCE PROTEIN MBAA"/>
    <property type="match status" value="1"/>
</dbReference>
<keyword evidence="2" id="KW-1133">Transmembrane helix</keyword>
<dbReference type="InterPro" id="IPR000014">
    <property type="entry name" value="PAS"/>
</dbReference>
<dbReference type="SMART" id="SM00267">
    <property type="entry name" value="GGDEF"/>
    <property type="match status" value="1"/>
</dbReference>
<dbReference type="PROSITE" id="PS50887">
    <property type="entry name" value="GGDEF"/>
    <property type="match status" value="1"/>
</dbReference>
<dbReference type="InterPro" id="IPR052155">
    <property type="entry name" value="Biofilm_reg_signaling"/>
</dbReference>
<dbReference type="NCBIfam" id="TIGR00229">
    <property type="entry name" value="sensory_box"/>
    <property type="match status" value="1"/>
</dbReference>
<gene>
    <name evidence="3" type="primary">cph2_1</name>
    <name evidence="3" type="ORF">NCTC11647_00301</name>
</gene>
<dbReference type="FunFam" id="3.30.70.270:FF:000001">
    <property type="entry name" value="Diguanylate cyclase domain protein"/>
    <property type="match status" value="1"/>
</dbReference>
<organism evidence="3 4">
    <name type="scientific">Photobacterium damselae</name>
    <dbReference type="NCBI Taxonomy" id="38293"/>
    <lineage>
        <taxon>Bacteria</taxon>
        <taxon>Pseudomonadati</taxon>
        <taxon>Pseudomonadota</taxon>
        <taxon>Gammaproteobacteria</taxon>
        <taxon>Vibrionales</taxon>
        <taxon>Vibrionaceae</taxon>
        <taxon>Photobacterium</taxon>
    </lineage>
</organism>
<accession>A0A2T3QH92</accession>
<dbReference type="GO" id="GO:0003824">
    <property type="term" value="F:catalytic activity"/>
    <property type="evidence" value="ECO:0007669"/>
    <property type="project" value="UniProtKB-ARBA"/>
</dbReference>
<dbReference type="InterPro" id="IPR035965">
    <property type="entry name" value="PAS-like_dom_sf"/>
</dbReference>
<dbReference type="Proteomes" id="UP000251647">
    <property type="component" value="Unassembled WGS sequence"/>
</dbReference>
<evidence type="ECO:0000256" key="1">
    <source>
        <dbReference type="ARBA" id="ARBA00001946"/>
    </source>
</evidence>